<proteinExistence type="predicted"/>
<comment type="caution">
    <text evidence="1">The sequence shown here is derived from an EMBL/GenBank/DDBJ whole genome shotgun (WGS) entry which is preliminary data.</text>
</comment>
<dbReference type="RefSeq" id="WP_208499949.1">
    <property type="nucleotide sequence ID" value="NZ_JAGFOA010000001.1"/>
</dbReference>
<reference evidence="1" key="1">
    <citation type="submission" date="2021-03" db="EMBL/GenBank/DDBJ databases">
        <title>Microbacterium sp. nov., a novel actinobacterium isolated from cow dung.</title>
        <authorList>
            <person name="Zhang L."/>
        </authorList>
    </citation>
    <scope>NUCLEOTIDE SEQUENCE</scope>
    <source>
        <strain evidence="1">NEAU-LLB</strain>
    </source>
</reference>
<gene>
    <name evidence="1" type="ORF">J5V96_01860</name>
</gene>
<evidence type="ECO:0000313" key="1">
    <source>
        <dbReference type="EMBL" id="MBO3662252.1"/>
    </source>
</evidence>
<evidence type="ECO:0000313" key="2">
    <source>
        <dbReference type="Proteomes" id="UP000680132"/>
    </source>
</evidence>
<protein>
    <submittedName>
        <fullName evidence="1">Uncharacterized protein</fullName>
    </submittedName>
</protein>
<accession>A0A939TW45</accession>
<dbReference type="AlphaFoldDB" id="A0A939TW45"/>
<dbReference type="Proteomes" id="UP000680132">
    <property type="component" value="Unassembled WGS sequence"/>
</dbReference>
<keyword evidence="2" id="KW-1185">Reference proteome</keyword>
<organism evidence="1 2">
    <name type="scientific">Microbacterium stercoris</name>
    <dbReference type="NCBI Taxonomy" id="2820289"/>
    <lineage>
        <taxon>Bacteria</taxon>
        <taxon>Bacillati</taxon>
        <taxon>Actinomycetota</taxon>
        <taxon>Actinomycetes</taxon>
        <taxon>Micrococcales</taxon>
        <taxon>Microbacteriaceae</taxon>
        <taxon>Microbacterium</taxon>
    </lineage>
</organism>
<dbReference type="EMBL" id="JAGFOA010000001">
    <property type="protein sequence ID" value="MBO3662252.1"/>
    <property type="molecule type" value="Genomic_DNA"/>
</dbReference>
<sequence>MMELHGERELEVFLLGYRAADPDAVVEQVSVNGSPGLAVRSRGRTVAILPVEVCVDGVERAWWITDPARLTDWDR</sequence>
<name>A0A939TW45_9MICO</name>